<accession>A0A4R3LW77</accession>
<dbReference type="SUPFAM" id="SSF51182">
    <property type="entry name" value="RmlC-like cupins"/>
    <property type="match status" value="1"/>
</dbReference>
<keyword evidence="3" id="KW-1185">Reference proteome</keyword>
<dbReference type="Pfam" id="PF07883">
    <property type="entry name" value="Cupin_2"/>
    <property type="match status" value="1"/>
</dbReference>
<name>A0A4R3LW77_9BURK</name>
<gene>
    <name evidence="2" type="ORF">EDC26_11722</name>
</gene>
<dbReference type="InterPro" id="IPR011051">
    <property type="entry name" value="RmlC_Cupin_sf"/>
</dbReference>
<evidence type="ECO:0000259" key="1">
    <source>
        <dbReference type="Pfam" id="PF07883"/>
    </source>
</evidence>
<proteinExistence type="predicted"/>
<sequence>MQSSTDEQEVIRLGQLEIRYLLDGCAAGSHSRLGSFELTVPPNANVPPPHSHADNDEFVYVLDGTLRYSVNETTRDLGPGDSMFTPRGAVHAFNNPHGKTARALIMQTPDIGPQYFRDIKAVIDAGGPPDKVKLLEVMTRYGLTLSA</sequence>
<dbReference type="AlphaFoldDB" id="A0A4R3LW77"/>
<dbReference type="PANTHER" id="PTHR36440">
    <property type="entry name" value="PUTATIVE (AFU_ORTHOLOGUE AFUA_8G07350)-RELATED"/>
    <property type="match status" value="1"/>
</dbReference>
<dbReference type="OrthoDB" id="2648023at2"/>
<dbReference type="InterPro" id="IPR013096">
    <property type="entry name" value="Cupin_2"/>
</dbReference>
<dbReference type="InterPro" id="IPR053146">
    <property type="entry name" value="QDO-like"/>
</dbReference>
<comment type="caution">
    <text evidence="2">The sequence shown here is derived from an EMBL/GenBank/DDBJ whole genome shotgun (WGS) entry which is preliminary data.</text>
</comment>
<dbReference type="Proteomes" id="UP000295525">
    <property type="component" value="Unassembled WGS sequence"/>
</dbReference>
<dbReference type="Gene3D" id="2.60.120.10">
    <property type="entry name" value="Jelly Rolls"/>
    <property type="match status" value="1"/>
</dbReference>
<organism evidence="2 3">
    <name type="scientific">Paralcaligenes ureilyticus</name>
    <dbReference type="NCBI Taxonomy" id="627131"/>
    <lineage>
        <taxon>Bacteria</taxon>
        <taxon>Pseudomonadati</taxon>
        <taxon>Pseudomonadota</taxon>
        <taxon>Betaproteobacteria</taxon>
        <taxon>Burkholderiales</taxon>
        <taxon>Alcaligenaceae</taxon>
        <taxon>Paralcaligenes</taxon>
    </lineage>
</organism>
<dbReference type="PANTHER" id="PTHR36440:SF1">
    <property type="entry name" value="PUTATIVE (AFU_ORTHOLOGUE AFUA_8G07350)-RELATED"/>
    <property type="match status" value="1"/>
</dbReference>
<dbReference type="EMBL" id="SMAJ01000017">
    <property type="protein sequence ID" value="TCT02747.1"/>
    <property type="molecule type" value="Genomic_DNA"/>
</dbReference>
<evidence type="ECO:0000313" key="3">
    <source>
        <dbReference type="Proteomes" id="UP000295525"/>
    </source>
</evidence>
<dbReference type="RefSeq" id="WP_132584795.1">
    <property type="nucleotide sequence ID" value="NZ_SMAJ01000017.1"/>
</dbReference>
<evidence type="ECO:0000313" key="2">
    <source>
        <dbReference type="EMBL" id="TCT02747.1"/>
    </source>
</evidence>
<dbReference type="InterPro" id="IPR014710">
    <property type="entry name" value="RmlC-like_jellyroll"/>
</dbReference>
<reference evidence="2 3" key="1">
    <citation type="submission" date="2019-03" db="EMBL/GenBank/DDBJ databases">
        <title>Genomic Encyclopedia of Type Strains, Phase IV (KMG-IV): sequencing the most valuable type-strain genomes for metagenomic binning, comparative biology and taxonomic classification.</title>
        <authorList>
            <person name="Goeker M."/>
        </authorList>
    </citation>
    <scope>NUCLEOTIDE SEQUENCE [LARGE SCALE GENOMIC DNA]</scope>
    <source>
        <strain evidence="2 3">DSM 24591</strain>
    </source>
</reference>
<feature type="domain" description="Cupin type-2" evidence="1">
    <location>
        <begin position="37"/>
        <end position="104"/>
    </location>
</feature>
<protein>
    <submittedName>
        <fullName evidence="2">Cupin domain</fullName>
    </submittedName>
</protein>